<dbReference type="PANTHER" id="PTHR23028:SF53">
    <property type="entry name" value="ACYL_TRANSF_3 DOMAIN-CONTAINING PROTEIN"/>
    <property type="match status" value="1"/>
</dbReference>
<dbReference type="Proteomes" id="UP000318017">
    <property type="component" value="Chromosome"/>
</dbReference>
<feature type="transmembrane region" description="Helical" evidence="2">
    <location>
        <begin position="315"/>
        <end position="333"/>
    </location>
</feature>
<feature type="transmembrane region" description="Helical" evidence="2">
    <location>
        <begin position="39"/>
        <end position="59"/>
    </location>
</feature>
<dbReference type="KEGG" id="ahel:Q31a_21770"/>
<feature type="transmembrane region" description="Helical" evidence="2">
    <location>
        <begin position="247"/>
        <end position="268"/>
    </location>
</feature>
<feature type="domain" description="Acyltransferase 3" evidence="3">
    <location>
        <begin position="4"/>
        <end position="334"/>
    </location>
</feature>
<keyword evidence="2" id="KW-1133">Transmembrane helix</keyword>
<dbReference type="Pfam" id="PF01757">
    <property type="entry name" value="Acyl_transf_3"/>
    <property type="match status" value="1"/>
</dbReference>
<feature type="transmembrane region" description="Helical" evidence="2">
    <location>
        <begin position="134"/>
        <end position="151"/>
    </location>
</feature>
<name>A0A518G5L1_9BACT</name>
<keyword evidence="2" id="KW-0812">Transmembrane</keyword>
<dbReference type="EMBL" id="CP036298">
    <property type="protein sequence ID" value="QDV23868.1"/>
    <property type="molecule type" value="Genomic_DNA"/>
</dbReference>
<gene>
    <name evidence="4" type="primary">oatA_1</name>
    <name evidence="4" type="ORF">Q31a_21770</name>
</gene>
<dbReference type="RefSeq" id="WP_145077104.1">
    <property type="nucleotide sequence ID" value="NZ_CP036298.1"/>
</dbReference>
<dbReference type="InterPro" id="IPR050879">
    <property type="entry name" value="Acyltransferase_3"/>
</dbReference>
<dbReference type="GO" id="GO:0009103">
    <property type="term" value="P:lipopolysaccharide biosynthetic process"/>
    <property type="evidence" value="ECO:0007669"/>
    <property type="project" value="TreeGrafter"/>
</dbReference>
<feature type="region of interest" description="Disordered" evidence="1">
    <location>
        <begin position="366"/>
        <end position="396"/>
    </location>
</feature>
<dbReference type="OrthoDB" id="9796461at2"/>
<evidence type="ECO:0000256" key="1">
    <source>
        <dbReference type="SAM" id="MobiDB-lite"/>
    </source>
</evidence>
<evidence type="ECO:0000256" key="2">
    <source>
        <dbReference type="SAM" id="Phobius"/>
    </source>
</evidence>
<feature type="transmembrane region" description="Helical" evidence="2">
    <location>
        <begin position="187"/>
        <end position="209"/>
    </location>
</feature>
<feature type="transmembrane region" description="Helical" evidence="2">
    <location>
        <begin position="7"/>
        <end position="24"/>
    </location>
</feature>
<protein>
    <submittedName>
        <fullName evidence="4">O-acetyltransferase OatA</fullName>
        <ecNumber evidence="4">2.3.1.-</ecNumber>
    </submittedName>
</protein>
<dbReference type="GO" id="GO:0016747">
    <property type="term" value="F:acyltransferase activity, transferring groups other than amino-acyl groups"/>
    <property type="evidence" value="ECO:0007669"/>
    <property type="project" value="InterPro"/>
</dbReference>
<feature type="transmembrane region" description="Helical" evidence="2">
    <location>
        <begin position="79"/>
        <end position="99"/>
    </location>
</feature>
<evidence type="ECO:0000313" key="4">
    <source>
        <dbReference type="EMBL" id="QDV23868.1"/>
    </source>
</evidence>
<proteinExistence type="predicted"/>
<keyword evidence="4" id="KW-0012">Acyltransferase</keyword>
<evidence type="ECO:0000259" key="3">
    <source>
        <dbReference type="Pfam" id="PF01757"/>
    </source>
</evidence>
<feature type="transmembrane region" description="Helical" evidence="2">
    <location>
        <begin position="275"/>
        <end position="295"/>
    </location>
</feature>
<reference evidence="4 5" key="1">
    <citation type="submission" date="2019-02" db="EMBL/GenBank/DDBJ databases">
        <title>Deep-cultivation of Planctomycetes and their phenomic and genomic characterization uncovers novel biology.</title>
        <authorList>
            <person name="Wiegand S."/>
            <person name="Jogler M."/>
            <person name="Boedeker C."/>
            <person name="Pinto D."/>
            <person name="Vollmers J."/>
            <person name="Rivas-Marin E."/>
            <person name="Kohn T."/>
            <person name="Peeters S.H."/>
            <person name="Heuer A."/>
            <person name="Rast P."/>
            <person name="Oberbeckmann S."/>
            <person name="Bunk B."/>
            <person name="Jeske O."/>
            <person name="Meyerdierks A."/>
            <person name="Storesund J.E."/>
            <person name="Kallscheuer N."/>
            <person name="Luecker S."/>
            <person name="Lage O.M."/>
            <person name="Pohl T."/>
            <person name="Merkel B.J."/>
            <person name="Hornburger P."/>
            <person name="Mueller R.-W."/>
            <person name="Bruemmer F."/>
            <person name="Labrenz M."/>
            <person name="Spormann A.M."/>
            <person name="Op den Camp H."/>
            <person name="Overmann J."/>
            <person name="Amann R."/>
            <person name="Jetten M.S.M."/>
            <person name="Mascher T."/>
            <person name="Medema M.H."/>
            <person name="Devos D.P."/>
            <person name="Kaster A.-K."/>
            <person name="Ovreas L."/>
            <person name="Rohde M."/>
            <person name="Galperin M.Y."/>
            <person name="Jogler C."/>
        </authorList>
    </citation>
    <scope>NUCLEOTIDE SEQUENCE [LARGE SCALE GENOMIC DNA]</scope>
    <source>
        <strain evidence="4 5">Q31a</strain>
    </source>
</reference>
<dbReference type="AlphaFoldDB" id="A0A518G5L1"/>
<organism evidence="4 5">
    <name type="scientific">Aureliella helgolandensis</name>
    <dbReference type="NCBI Taxonomy" id="2527968"/>
    <lineage>
        <taxon>Bacteria</taxon>
        <taxon>Pseudomonadati</taxon>
        <taxon>Planctomycetota</taxon>
        <taxon>Planctomycetia</taxon>
        <taxon>Pirellulales</taxon>
        <taxon>Pirellulaceae</taxon>
        <taxon>Aureliella</taxon>
    </lineage>
</organism>
<feature type="transmembrane region" description="Helical" evidence="2">
    <location>
        <begin position="158"/>
        <end position="181"/>
    </location>
</feature>
<accession>A0A518G5L1</accession>
<keyword evidence="5" id="KW-1185">Reference proteome</keyword>
<sequence length="396" mass="44665">MRNIGLDLLRIFAVLLVIGRHLHLPESSPDVIKACARGGWIGVDLFFVLSGFLVSSLLFREYQKHGSLDIKRFLIRRAFKIYPAFWLFLAFTLVMRWYLGQQPRTSQLVGEIFFFQNYLGGLWNHTWSLAVEEHFYIGLAFLVTCLIAIDPRRPFRRVPLIFAIIALSCFSFRLLNLVWFPEYSHRVYLFGTHIRIDSLMFGVLISYLWNYCELESRTAGIPTFLLVALAAALLSPAFIFQLETHKWISVAGVILFYLGSGVLLLAAIRWKTTESVLVQGIAGLGAASYSIYLWHMPVATWGHDWISQALGSDSYNLYLFTAVVGACVFGWLLNRMIENPVLLIRDRLLPSYSHAVKAGERSAANVGVERTSGNGESPPAAFVTVQQSEAGSRAED</sequence>
<keyword evidence="4" id="KW-0808">Transferase</keyword>
<keyword evidence="2" id="KW-0472">Membrane</keyword>
<dbReference type="EC" id="2.3.1.-" evidence="4"/>
<dbReference type="InterPro" id="IPR002656">
    <property type="entry name" value="Acyl_transf_3_dom"/>
</dbReference>
<evidence type="ECO:0000313" key="5">
    <source>
        <dbReference type="Proteomes" id="UP000318017"/>
    </source>
</evidence>
<dbReference type="PANTHER" id="PTHR23028">
    <property type="entry name" value="ACETYLTRANSFERASE"/>
    <property type="match status" value="1"/>
</dbReference>
<dbReference type="GO" id="GO:0016020">
    <property type="term" value="C:membrane"/>
    <property type="evidence" value="ECO:0007669"/>
    <property type="project" value="TreeGrafter"/>
</dbReference>
<feature type="transmembrane region" description="Helical" evidence="2">
    <location>
        <begin position="221"/>
        <end position="241"/>
    </location>
</feature>